<feature type="transmembrane region" description="Helical" evidence="1">
    <location>
        <begin position="76"/>
        <end position="95"/>
    </location>
</feature>
<name>A0A2S6GTX1_9GAMM</name>
<feature type="transmembrane region" description="Helical" evidence="1">
    <location>
        <begin position="46"/>
        <end position="64"/>
    </location>
</feature>
<keyword evidence="1" id="KW-0472">Membrane</keyword>
<protein>
    <recommendedName>
        <fullName evidence="4">GAF domain-containing protein</fullName>
    </recommendedName>
</protein>
<proteinExistence type="predicted"/>
<evidence type="ECO:0008006" key="4">
    <source>
        <dbReference type="Google" id="ProtNLM"/>
    </source>
</evidence>
<organism evidence="2 3">
    <name type="scientific">Methylobacter tundripaludum</name>
    <dbReference type="NCBI Taxonomy" id="173365"/>
    <lineage>
        <taxon>Bacteria</taxon>
        <taxon>Pseudomonadati</taxon>
        <taxon>Pseudomonadota</taxon>
        <taxon>Gammaproteobacteria</taxon>
        <taxon>Methylococcales</taxon>
        <taxon>Methylococcaceae</taxon>
        <taxon>Methylobacter</taxon>
    </lineage>
</organism>
<dbReference type="Proteomes" id="UP000238071">
    <property type="component" value="Unassembled WGS sequence"/>
</dbReference>
<evidence type="ECO:0000313" key="2">
    <source>
        <dbReference type="EMBL" id="PPK68695.1"/>
    </source>
</evidence>
<dbReference type="EMBL" id="PTIY01000011">
    <property type="protein sequence ID" value="PPK68695.1"/>
    <property type="molecule type" value="Genomic_DNA"/>
</dbReference>
<keyword evidence="1" id="KW-0812">Transmembrane</keyword>
<accession>A0A2S6GTX1</accession>
<gene>
    <name evidence="2" type="ORF">B0F88_111103</name>
</gene>
<evidence type="ECO:0000256" key="1">
    <source>
        <dbReference type="SAM" id="Phobius"/>
    </source>
</evidence>
<reference evidence="2 3" key="1">
    <citation type="submission" date="2018-02" db="EMBL/GenBank/DDBJ databases">
        <title>Subsurface microbial communities from deep shales in Ohio and West Virginia, USA.</title>
        <authorList>
            <person name="Wrighton K."/>
        </authorList>
    </citation>
    <scope>NUCLEOTIDE SEQUENCE [LARGE SCALE GENOMIC DNA]</scope>
    <source>
        <strain evidence="2 3">OWC-G53F</strain>
    </source>
</reference>
<sequence length="321" mass="37098">MRPHSYALDVYINMRKALQPPVEHITDGREAWKLGFTGFFVRSRGIVSSLVFIFLTATGAPWWFTTQLIQIDLIYSIVYFLFILGFSTGLGFLYLRDRSIRSLQIKYYLHRLAHSIRDEQTKIIDKLNHHDNKFERLPKNELELYLKEICENLKQYFILLTNDRHIDVAIRLAVLKDKNIVYKTYARTKGLNPNREKTSEVISINEGVPKILRNYDAQGVLIYHDFIEAEKLGLYKTTKNDRKYPSEVVTAMIAPMNAWGGKKQDMIGILFITSKNRKTFSIKHVDSVAFAADVAANAISNIICLGFRKETVNQNNIKKIS</sequence>
<dbReference type="AlphaFoldDB" id="A0A2S6GTX1"/>
<comment type="caution">
    <text evidence="2">The sequence shown here is derived from an EMBL/GenBank/DDBJ whole genome shotgun (WGS) entry which is preliminary data.</text>
</comment>
<keyword evidence="3" id="KW-1185">Reference proteome</keyword>
<keyword evidence="1" id="KW-1133">Transmembrane helix</keyword>
<evidence type="ECO:0000313" key="3">
    <source>
        <dbReference type="Proteomes" id="UP000238071"/>
    </source>
</evidence>